<evidence type="ECO:0000256" key="6">
    <source>
        <dbReference type="ARBA" id="ARBA00023180"/>
    </source>
</evidence>
<keyword evidence="5 8" id="KW-0720">Serine protease</keyword>
<evidence type="ECO:0000256" key="8">
    <source>
        <dbReference type="PROSITE-ProRule" id="PRU01240"/>
    </source>
</evidence>
<keyword evidence="10" id="KW-0732">Signal</keyword>
<reference evidence="14 15" key="1">
    <citation type="submission" date="2024-09" db="EMBL/GenBank/DDBJ databases">
        <title>Chromosome-scale assembly of Riccia sorocarpa.</title>
        <authorList>
            <person name="Paukszto L."/>
        </authorList>
    </citation>
    <scope>NUCLEOTIDE SEQUENCE [LARGE SCALE GENOMIC DNA]</scope>
    <source>
        <strain evidence="14">LP-2024</strain>
        <tissue evidence="14">Aerial parts of the thallus</tissue>
    </source>
</reference>
<dbReference type="Pfam" id="PF17766">
    <property type="entry name" value="fn3_6"/>
    <property type="match status" value="1"/>
</dbReference>
<feature type="chain" id="PRO_5044855167" description="Subtilisin-like protease" evidence="10">
    <location>
        <begin position="35"/>
        <end position="843"/>
    </location>
</feature>
<dbReference type="InterPro" id="IPR036852">
    <property type="entry name" value="Peptidase_S8/S53_dom_sf"/>
</dbReference>
<evidence type="ECO:0000313" key="14">
    <source>
        <dbReference type="EMBL" id="KAL3681071.1"/>
    </source>
</evidence>
<comment type="subcellular location">
    <subcellularLocation>
        <location evidence="1">Secreted</location>
    </subcellularLocation>
</comment>
<dbReference type="PROSITE" id="PS00138">
    <property type="entry name" value="SUBTILASE_SER"/>
    <property type="match status" value="1"/>
</dbReference>
<protein>
    <recommendedName>
        <fullName evidence="16">Subtilisin-like protease</fullName>
    </recommendedName>
</protein>
<dbReference type="GO" id="GO:0006508">
    <property type="term" value="P:proteolysis"/>
    <property type="evidence" value="ECO:0007669"/>
    <property type="project" value="UniProtKB-KW"/>
</dbReference>
<evidence type="ECO:0000256" key="5">
    <source>
        <dbReference type="ARBA" id="ARBA00022825"/>
    </source>
</evidence>
<feature type="domain" description="Subtilisin-like protease fibronectin type-III" evidence="13">
    <location>
        <begin position="742"/>
        <end position="836"/>
    </location>
</feature>
<dbReference type="GO" id="GO:0005576">
    <property type="term" value="C:extracellular region"/>
    <property type="evidence" value="ECO:0007669"/>
    <property type="project" value="UniProtKB-SubCell"/>
</dbReference>
<accession>A0ABD3GTD3</accession>
<dbReference type="InterPro" id="IPR023827">
    <property type="entry name" value="Peptidase_S8_Asp-AS"/>
</dbReference>
<feature type="active site" description="Charge relay system" evidence="7 8">
    <location>
        <position position="254"/>
    </location>
</feature>
<dbReference type="PRINTS" id="PR00723">
    <property type="entry name" value="SUBTILISIN"/>
</dbReference>
<dbReference type="EMBL" id="JBJQOH010000007">
    <property type="protein sequence ID" value="KAL3681071.1"/>
    <property type="molecule type" value="Genomic_DNA"/>
</dbReference>
<dbReference type="Gene3D" id="3.30.70.80">
    <property type="entry name" value="Peptidase S8 propeptide/proteinase inhibitor I9"/>
    <property type="match status" value="1"/>
</dbReference>
<dbReference type="InterPro" id="IPR034197">
    <property type="entry name" value="Peptidases_S8_3"/>
</dbReference>
<keyword evidence="3 8" id="KW-0645">Protease</keyword>
<evidence type="ECO:0000313" key="15">
    <source>
        <dbReference type="Proteomes" id="UP001633002"/>
    </source>
</evidence>
<evidence type="ECO:0000259" key="11">
    <source>
        <dbReference type="Pfam" id="PF00082"/>
    </source>
</evidence>
<dbReference type="SUPFAM" id="SSF52743">
    <property type="entry name" value="Subtilisin-like"/>
    <property type="match status" value="1"/>
</dbReference>
<evidence type="ECO:0000256" key="7">
    <source>
        <dbReference type="PIRSR" id="PIRSR615500-1"/>
    </source>
</evidence>
<feature type="active site" description="Charge relay system" evidence="7 8">
    <location>
        <position position="183"/>
    </location>
</feature>
<evidence type="ECO:0000256" key="10">
    <source>
        <dbReference type="SAM" id="SignalP"/>
    </source>
</evidence>
<dbReference type="InterPro" id="IPR010259">
    <property type="entry name" value="S8pro/Inhibitor_I9"/>
</dbReference>
<dbReference type="InterPro" id="IPR045051">
    <property type="entry name" value="SBT"/>
</dbReference>
<dbReference type="AlphaFoldDB" id="A0ABD3GTD3"/>
<evidence type="ECO:0000256" key="1">
    <source>
        <dbReference type="ARBA" id="ARBA00004613"/>
    </source>
</evidence>
<dbReference type="Gene3D" id="3.50.30.30">
    <property type="match status" value="1"/>
</dbReference>
<dbReference type="GO" id="GO:0004252">
    <property type="term" value="F:serine-type endopeptidase activity"/>
    <property type="evidence" value="ECO:0007669"/>
    <property type="project" value="UniProtKB-UniRule"/>
</dbReference>
<dbReference type="InterPro" id="IPR041469">
    <property type="entry name" value="Subtilisin-like_FN3"/>
</dbReference>
<evidence type="ECO:0000259" key="12">
    <source>
        <dbReference type="Pfam" id="PF05922"/>
    </source>
</evidence>
<dbReference type="PROSITE" id="PS51892">
    <property type="entry name" value="SUBTILASE"/>
    <property type="match status" value="1"/>
</dbReference>
<evidence type="ECO:0000256" key="3">
    <source>
        <dbReference type="ARBA" id="ARBA00022670"/>
    </source>
</evidence>
<feature type="signal peptide" evidence="10">
    <location>
        <begin position="1"/>
        <end position="34"/>
    </location>
</feature>
<gene>
    <name evidence="14" type="ORF">R1sor_024027</name>
</gene>
<proteinExistence type="inferred from homology"/>
<comment type="caution">
    <text evidence="14">The sequence shown here is derived from an EMBL/GenBank/DDBJ whole genome shotgun (WGS) entry which is preliminary data.</text>
</comment>
<dbReference type="Gene3D" id="3.40.50.200">
    <property type="entry name" value="Peptidase S8/S53 domain"/>
    <property type="match status" value="1"/>
</dbReference>
<name>A0ABD3GTD3_9MARC</name>
<feature type="domain" description="Inhibitor I9" evidence="12">
    <location>
        <begin position="50"/>
        <end position="147"/>
    </location>
</feature>
<feature type="domain" description="Peptidase S8/S53" evidence="11">
    <location>
        <begin position="174"/>
        <end position="688"/>
    </location>
</feature>
<sequence length="843" mass="90036">MSMGCMRLNLVVQVVKKRIMVMLLMVSMLLHSEGSPSPYSGSLDKVSASVYIVRLRGESVQQRVSADTTTDSSSGLNFQVEEYTEFLKSSHDNLLAGVLEPSSFEKLYSYTYLINAFSVKLREDTYQVRALKNHPDVVYMERETIFKKATTHTPDFLGLPNGAWLAAGGPKHAGKDVVIGMLDTGINPSHASFTSNYYGPLKSWKGKCVVAETFPLGSCNQKIVGAQYFAKGITAANLFNSTYDFDSPLDGDGHGTHTSSIAAGNLGVPVIVRGHNYGNASGVAPRARLAVYKVIYRDGGFLSDVLAGIDQAVQDGVQILSISLGSTSGTYGVPALSTFEVALLFAVKAGVVVVHAAGNSGPYPLSMNSFGPWVISVASGLSDRSYPNPVIFKDAGVFPGAGFSAGTPGDGFYPLIHAEDAFLNHTSTYDAEYYSYCEDASPFNRALVAGKILICNFVEYYSGGAAAQFQAALSTAKNLSAVGLIIVREPNDVGRDKSNSFDPIPFTMPASFVMDANASSEILKQYKQKTKKYSDGHIREFGAYARLPDSRVASYKVEAPQVSSFSARGPTYANTVTSVVADVLKPDIVAPGSQIWGAWSPRAIDVNGYSGQEFALLSGTSMATPHVAGIVALLRQIHPDWSVSTIQSAILTSATQYDSKGRRLLAQQPSANASQLLGDGTPFDFGYGAINPTAALDPGLVFKTGFQDHINFLCTLPGADANTVQDATGGTCRTSRGSRSSDLNLPAITIANLIGTRKVKRYVTSVTDTQETYTASIRHPGGVKVAVKPAVFTIQPQTTLSFRLTFKAVKNVQSFTFGSITWTGSKGHLVYMPLSVSANSVTG</sequence>
<dbReference type="PROSITE" id="PS00136">
    <property type="entry name" value="SUBTILASE_ASP"/>
    <property type="match status" value="1"/>
</dbReference>
<dbReference type="InterPro" id="IPR037045">
    <property type="entry name" value="S8pro/Inhibitor_I9_sf"/>
</dbReference>
<keyword evidence="15" id="KW-1185">Reference proteome</keyword>
<dbReference type="Pfam" id="PF00082">
    <property type="entry name" value="Peptidase_S8"/>
    <property type="match status" value="1"/>
</dbReference>
<feature type="active site" description="Charge relay system" evidence="7 8">
    <location>
        <position position="621"/>
    </location>
</feature>
<evidence type="ECO:0000256" key="4">
    <source>
        <dbReference type="ARBA" id="ARBA00022801"/>
    </source>
</evidence>
<evidence type="ECO:0000259" key="13">
    <source>
        <dbReference type="Pfam" id="PF17766"/>
    </source>
</evidence>
<evidence type="ECO:0000256" key="9">
    <source>
        <dbReference type="RuleBase" id="RU003355"/>
    </source>
</evidence>
<dbReference type="Proteomes" id="UP001633002">
    <property type="component" value="Unassembled WGS sequence"/>
</dbReference>
<dbReference type="Pfam" id="PF05922">
    <property type="entry name" value="Inhibitor_I9"/>
    <property type="match status" value="1"/>
</dbReference>
<dbReference type="CDD" id="cd04852">
    <property type="entry name" value="Peptidases_S8_3"/>
    <property type="match status" value="1"/>
</dbReference>
<dbReference type="InterPro" id="IPR023828">
    <property type="entry name" value="Peptidase_S8_Ser-AS"/>
</dbReference>
<dbReference type="PANTHER" id="PTHR10795">
    <property type="entry name" value="PROPROTEIN CONVERTASE SUBTILISIN/KEXIN"/>
    <property type="match status" value="1"/>
</dbReference>
<dbReference type="InterPro" id="IPR015500">
    <property type="entry name" value="Peptidase_S8_subtilisin-rel"/>
</dbReference>
<comment type="similarity">
    <text evidence="2 8 9">Belongs to the peptidase S8 family.</text>
</comment>
<evidence type="ECO:0000256" key="2">
    <source>
        <dbReference type="ARBA" id="ARBA00011073"/>
    </source>
</evidence>
<dbReference type="Gene3D" id="2.60.40.2310">
    <property type="match status" value="1"/>
</dbReference>
<evidence type="ECO:0008006" key="16">
    <source>
        <dbReference type="Google" id="ProtNLM"/>
    </source>
</evidence>
<dbReference type="InterPro" id="IPR000209">
    <property type="entry name" value="Peptidase_S8/S53_dom"/>
</dbReference>
<organism evidence="14 15">
    <name type="scientific">Riccia sorocarpa</name>
    <dbReference type="NCBI Taxonomy" id="122646"/>
    <lineage>
        <taxon>Eukaryota</taxon>
        <taxon>Viridiplantae</taxon>
        <taxon>Streptophyta</taxon>
        <taxon>Embryophyta</taxon>
        <taxon>Marchantiophyta</taxon>
        <taxon>Marchantiopsida</taxon>
        <taxon>Marchantiidae</taxon>
        <taxon>Marchantiales</taxon>
        <taxon>Ricciaceae</taxon>
        <taxon>Riccia</taxon>
    </lineage>
</organism>
<keyword evidence="6" id="KW-0325">Glycoprotein</keyword>
<keyword evidence="4 8" id="KW-0378">Hydrolase</keyword>